<dbReference type="GO" id="GO:0005524">
    <property type="term" value="F:ATP binding"/>
    <property type="evidence" value="ECO:0007669"/>
    <property type="project" value="UniProtKB-KW"/>
</dbReference>
<dbReference type="PANTHER" id="PTHR14025">
    <property type="entry name" value="FANCONI ANEMIA GROUP M FANCM FAMILY MEMBER"/>
    <property type="match status" value="1"/>
</dbReference>
<dbReference type="GO" id="GO:0009378">
    <property type="term" value="F:four-way junction helicase activity"/>
    <property type="evidence" value="ECO:0007669"/>
    <property type="project" value="TreeGrafter"/>
</dbReference>
<dbReference type="FunFam" id="3.40.50.300:FF:000861">
    <property type="entry name" value="Fanconi anemia, complementation group M"/>
    <property type="match status" value="1"/>
</dbReference>
<dbReference type="Proteomes" id="UP000887566">
    <property type="component" value="Unplaced"/>
</dbReference>
<dbReference type="InterPro" id="IPR011545">
    <property type="entry name" value="DEAD/DEAH_box_helicase_dom"/>
</dbReference>
<dbReference type="GO" id="GO:0043138">
    <property type="term" value="F:3'-5' DNA helicase activity"/>
    <property type="evidence" value="ECO:0007669"/>
    <property type="project" value="TreeGrafter"/>
</dbReference>
<evidence type="ECO:0000256" key="8">
    <source>
        <dbReference type="SAM" id="MobiDB-lite"/>
    </source>
</evidence>
<keyword evidence="7" id="KW-0539">Nucleus</keyword>
<keyword evidence="6" id="KW-0067">ATP-binding</keyword>
<feature type="region of interest" description="Disordered" evidence="8">
    <location>
        <begin position="1"/>
        <end position="52"/>
    </location>
</feature>
<dbReference type="SUPFAM" id="SSF52540">
    <property type="entry name" value="P-loop containing nucleoside triphosphate hydrolases"/>
    <property type="match status" value="1"/>
</dbReference>
<dbReference type="SMART" id="SM00487">
    <property type="entry name" value="DEXDc"/>
    <property type="match status" value="1"/>
</dbReference>
<dbReference type="WBParaSite" id="PSAMB.scaffold1685size28741.g14405.t1">
    <property type="protein sequence ID" value="PSAMB.scaffold1685size28741.g14405.t1"/>
    <property type="gene ID" value="PSAMB.scaffold1685size28741.g14405"/>
</dbReference>
<evidence type="ECO:0000256" key="7">
    <source>
        <dbReference type="ARBA" id="ARBA00023242"/>
    </source>
</evidence>
<dbReference type="InterPro" id="IPR014001">
    <property type="entry name" value="Helicase_ATP-bd"/>
</dbReference>
<feature type="domain" description="Helicase ATP-binding" evidence="9">
    <location>
        <begin position="136"/>
        <end position="304"/>
    </location>
</feature>
<dbReference type="PROSITE" id="PS51192">
    <property type="entry name" value="HELICASE_ATP_BIND_1"/>
    <property type="match status" value="1"/>
</dbReference>
<evidence type="ECO:0000256" key="5">
    <source>
        <dbReference type="ARBA" id="ARBA00022806"/>
    </source>
</evidence>
<dbReference type="GO" id="GO:0005634">
    <property type="term" value="C:nucleus"/>
    <property type="evidence" value="ECO:0007669"/>
    <property type="project" value="UniProtKB-SubCell"/>
</dbReference>
<dbReference type="GO" id="GO:0036297">
    <property type="term" value="P:interstrand cross-link repair"/>
    <property type="evidence" value="ECO:0007669"/>
    <property type="project" value="TreeGrafter"/>
</dbReference>
<name>A0A914V9T0_9BILA</name>
<dbReference type="Gene3D" id="3.40.50.300">
    <property type="entry name" value="P-loop containing nucleotide triphosphate hydrolases"/>
    <property type="match status" value="1"/>
</dbReference>
<dbReference type="InterPro" id="IPR044749">
    <property type="entry name" value="FANCM_DEXDc"/>
</dbReference>
<dbReference type="AlphaFoldDB" id="A0A914V9T0"/>
<keyword evidence="4" id="KW-0378">Hydrolase</keyword>
<protein>
    <submittedName>
        <fullName evidence="11">Helicase ATP-binding domain-containing protein</fullName>
    </submittedName>
</protein>
<proteinExistence type="inferred from homology"/>
<dbReference type="PANTHER" id="PTHR14025:SF20">
    <property type="entry name" value="FANCONI ANEMIA GROUP M PROTEIN"/>
    <property type="match status" value="1"/>
</dbReference>
<evidence type="ECO:0000313" key="11">
    <source>
        <dbReference type="WBParaSite" id="PSAMB.scaffold1685size28741.g14405.t1"/>
    </source>
</evidence>
<accession>A0A914V9T0</accession>
<keyword evidence="10" id="KW-1185">Reference proteome</keyword>
<organism evidence="10 11">
    <name type="scientific">Plectus sambesii</name>
    <dbReference type="NCBI Taxonomy" id="2011161"/>
    <lineage>
        <taxon>Eukaryota</taxon>
        <taxon>Metazoa</taxon>
        <taxon>Ecdysozoa</taxon>
        <taxon>Nematoda</taxon>
        <taxon>Chromadorea</taxon>
        <taxon>Plectida</taxon>
        <taxon>Plectina</taxon>
        <taxon>Plectoidea</taxon>
        <taxon>Plectidae</taxon>
        <taxon>Plectus</taxon>
    </lineage>
</organism>
<dbReference type="GO" id="GO:0016787">
    <property type="term" value="F:hydrolase activity"/>
    <property type="evidence" value="ECO:0007669"/>
    <property type="project" value="UniProtKB-KW"/>
</dbReference>
<sequence>MRDQKPIKATRTLHDFWNTPASSSSATTSGTTAPSGLANASKVQQSNSHQHHAPVFPARVQPSIKNIDSGDTVHLSDDDDDLLLAHAIKLESLQKKRDKPATAEEWQEFLPGFDVEAGQYWLYPKNKPKREYQYAIVRTALFHNTLVSLPTGLGKTFIAAVVMYNFYRWYPNGKVLFVAPTRPLVEQQIEACYNIVGIPQKDMCALTGKKNQKAREEDWRNHRVFFLTPHVLAIDLERNVFPTDDIKCLVIDEAHKSTGNYVSCQAVQRLLTDRVKFRVLALSATPGNDLRHVQQVINNLLIAKVETRTENSLDVKPYIFGRTEEKLIVRLEGDTKRLKDLFES</sequence>
<dbReference type="CDD" id="cd18033">
    <property type="entry name" value="DEXDc_FANCM"/>
    <property type="match status" value="1"/>
</dbReference>
<evidence type="ECO:0000313" key="10">
    <source>
        <dbReference type="Proteomes" id="UP000887566"/>
    </source>
</evidence>
<feature type="compositionally biased region" description="Low complexity" evidence="8">
    <location>
        <begin position="19"/>
        <end position="36"/>
    </location>
</feature>
<evidence type="ECO:0000256" key="3">
    <source>
        <dbReference type="ARBA" id="ARBA00022741"/>
    </source>
</evidence>
<comment type="subcellular location">
    <subcellularLocation>
        <location evidence="1">Nucleus</location>
    </subcellularLocation>
</comment>
<dbReference type="InterPro" id="IPR027417">
    <property type="entry name" value="P-loop_NTPase"/>
</dbReference>
<dbReference type="GO" id="GO:0000400">
    <property type="term" value="F:four-way junction DNA binding"/>
    <property type="evidence" value="ECO:0007669"/>
    <property type="project" value="TreeGrafter"/>
</dbReference>
<comment type="similarity">
    <text evidence="2">Belongs to the DEAD box helicase family. DEAH subfamily. FANCM sub-subfamily.</text>
</comment>
<dbReference type="GO" id="GO:0045003">
    <property type="term" value="P:double-strand break repair via synthesis-dependent strand annealing"/>
    <property type="evidence" value="ECO:0007669"/>
    <property type="project" value="TreeGrafter"/>
</dbReference>
<evidence type="ECO:0000256" key="1">
    <source>
        <dbReference type="ARBA" id="ARBA00004123"/>
    </source>
</evidence>
<evidence type="ECO:0000256" key="2">
    <source>
        <dbReference type="ARBA" id="ARBA00009889"/>
    </source>
</evidence>
<evidence type="ECO:0000259" key="9">
    <source>
        <dbReference type="PROSITE" id="PS51192"/>
    </source>
</evidence>
<reference evidence="11" key="1">
    <citation type="submission" date="2022-11" db="UniProtKB">
        <authorList>
            <consortium name="WormBaseParasite"/>
        </authorList>
    </citation>
    <scope>IDENTIFICATION</scope>
</reference>
<keyword evidence="3" id="KW-0547">Nucleotide-binding</keyword>
<dbReference type="Pfam" id="PF00270">
    <property type="entry name" value="DEAD"/>
    <property type="match status" value="1"/>
</dbReference>
<evidence type="ECO:0000256" key="4">
    <source>
        <dbReference type="ARBA" id="ARBA00022801"/>
    </source>
</evidence>
<keyword evidence="5" id="KW-0347">Helicase</keyword>
<evidence type="ECO:0000256" key="6">
    <source>
        <dbReference type="ARBA" id="ARBA00022840"/>
    </source>
</evidence>